<evidence type="ECO:0000256" key="6">
    <source>
        <dbReference type="ARBA" id="ARBA00023077"/>
    </source>
</evidence>
<evidence type="ECO:0000256" key="2">
    <source>
        <dbReference type="ARBA" id="ARBA00009810"/>
    </source>
</evidence>
<dbReference type="PANTHER" id="PTHR30069">
    <property type="entry name" value="TONB-DEPENDENT OUTER MEMBRANE RECEPTOR"/>
    <property type="match status" value="1"/>
</dbReference>
<dbReference type="PANTHER" id="PTHR30069:SF28">
    <property type="entry name" value="TONB-DEPENDENT RECEPTOR YNCD-RELATED"/>
    <property type="match status" value="1"/>
</dbReference>
<keyword evidence="5 10" id="KW-0812">Transmembrane</keyword>
<comment type="subcellular location">
    <subcellularLocation>
        <location evidence="1 10">Cell outer membrane</location>
        <topology evidence="1 10">Multi-pass membrane protein</topology>
    </subcellularLocation>
</comment>
<evidence type="ECO:0000259" key="14">
    <source>
        <dbReference type="Pfam" id="PF07715"/>
    </source>
</evidence>
<evidence type="ECO:0000313" key="16">
    <source>
        <dbReference type="Proteomes" id="UP001204142"/>
    </source>
</evidence>
<dbReference type="InterPro" id="IPR039426">
    <property type="entry name" value="TonB-dep_rcpt-like"/>
</dbReference>
<gene>
    <name evidence="15" type="ORF">NQT62_06985</name>
</gene>
<evidence type="ECO:0000313" key="15">
    <source>
        <dbReference type="EMBL" id="MCQ8896182.1"/>
    </source>
</evidence>
<evidence type="ECO:0000256" key="1">
    <source>
        <dbReference type="ARBA" id="ARBA00004571"/>
    </source>
</evidence>
<evidence type="ECO:0000256" key="8">
    <source>
        <dbReference type="ARBA" id="ARBA00023170"/>
    </source>
</evidence>
<keyword evidence="7 10" id="KW-0472">Membrane</keyword>
<dbReference type="Proteomes" id="UP001204142">
    <property type="component" value="Unassembled WGS sequence"/>
</dbReference>
<keyword evidence="8 15" id="KW-0675">Receptor</keyword>
<evidence type="ECO:0000256" key="11">
    <source>
        <dbReference type="RuleBase" id="RU003357"/>
    </source>
</evidence>
<keyword evidence="3 10" id="KW-0813">Transport</keyword>
<dbReference type="InterPro" id="IPR037066">
    <property type="entry name" value="Plug_dom_sf"/>
</dbReference>
<evidence type="ECO:0000256" key="9">
    <source>
        <dbReference type="ARBA" id="ARBA00023237"/>
    </source>
</evidence>
<dbReference type="RefSeq" id="WP_256763947.1">
    <property type="nucleotide sequence ID" value="NZ_JANIGO010000002.1"/>
</dbReference>
<organism evidence="15 16">
    <name type="scientific">Limnobacter humi</name>
    <dbReference type="NCBI Taxonomy" id="1778671"/>
    <lineage>
        <taxon>Bacteria</taxon>
        <taxon>Pseudomonadati</taxon>
        <taxon>Pseudomonadota</taxon>
        <taxon>Betaproteobacteria</taxon>
        <taxon>Burkholderiales</taxon>
        <taxon>Burkholderiaceae</taxon>
        <taxon>Limnobacter</taxon>
    </lineage>
</organism>
<dbReference type="EMBL" id="JANIGO010000002">
    <property type="protein sequence ID" value="MCQ8896182.1"/>
    <property type="molecule type" value="Genomic_DNA"/>
</dbReference>
<proteinExistence type="inferred from homology"/>
<dbReference type="Gene3D" id="2.170.130.10">
    <property type="entry name" value="TonB-dependent receptor, plug domain"/>
    <property type="match status" value="1"/>
</dbReference>
<keyword evidence="4 10" id="KW-1134">Transmembrane beta strand</keyword>
<evidence type="ECO:0000256" key="5">
    <source>
        <dbReference type="ARBA" id="ARBA00022692"/>
    </source>
</evidence>
<keyword evidence="12" id="KW-0732">Signal</keyword>
<accession>A0ABT1WHH9</accession>
<feature type="domain" description="TonB-dependent receptor plug" evidence="14">
    <location>
        <begin position="43"/>
        <end position="154"/>
    </location>
</feature>
<dbReference type="Gene3D" id="2.40.170.20">
    <property type="entry name" value="TonB-dependent receptor, beta-barrel domain"/>
    <property type="match status" value="1"/>
</dbReference>
<comment type="caution">
    <text evidence="15">The sequence shown here is derived from an EMBL/GenBank/DDBJ whole genome shotgun (WGS) entry which is preliminary data.</text>
</comment>
<evidence type="ECO:0000256" key="7">
    <source>
        <dbReference type="ARBA" id="ARBA00023136"/>
    </source>
</evidence>
<evidence type="ECO:0000259" key="13">
    <source>
        <dbReference type="Pfam" id="PF00593"/>
    </source>
</evidence>
<feature type="domain" description="TonB-dependent receptor-like beta-barrel" evidence="13">
    <location>
        <begin position="183"/>
        <end position="637"/>
    </location>
</feature>
<evidence type="ECO:0000256" key="3">
    <source>
        <dbReference type="ARBA" id="ARBA00022448"/>
    </source>
</evidence>
<sequence length="674" mass="73382">MTQALLGAGLLGMALPALSQTSPGNAPLDDLVVTATREAKDAFDIPASIDKINQDTLNSAGGFQVNLSETGYRVPGLVINNRNNFAQDLQISIRGFGARSTSGVRGVRLFSDGIPATMPDGSGQISHFSLSSAESIEVLRGPFSSLYGNSSGGVINITTRDPEPGQRLEAGLVFGSDHARKSTLQFNTGSENFGWVLDASQFETNGYRDHSQARRDNINSKMVFKLDSTKVTWVVNAVDIPEAQDPLGLTAAQLASNRRQAGTNAVASNSRKSVQQMQTGLVIDHSFNADTGLVFTPYSGERQIRQVVASGTVIDLNNDFYGADLRLRHRFALLGAPLLLNTGLTAGVLEQTRQGQSAENQPINRYEQNSARQLDQYVQAEWLFNEQWSLLAGLRNSSIDIESKDQFLTNGDGSGAKDYGKVTTNLGVNYYLSPTQNLYAAYGQGFETPTLLETAYQNVPGAPNFNPNLNASESQQYEVGYKARHGSTKVNAALYAVDTRDEIVVKSAAAGLTSFQNAGRTWRQGVELGLQHRFNAQWASALAANWITAEYKSSNTALTAGNALPSIPKQSLFGELTYQASEQLETAVEYRHIGRMYANDANTAQTDAADLLNWRITHNQSLGDGWRLRTYARVDNVLAQRYVGSVIVNQAQQQFYEPAAERQVLVGVSVTHRW</sequence>
<comment type="similarity">
    <text evidence="2 10 11">Belongs to the TonB-dependent receptor family.</text>
</comment>
<evidence type="ECO:0000256" key="12">
    <source>
        <dbReference type="SAM" id="SignalP"/>
    </source>
</evidence>
<feature type="chain" id="PRO_5045839150" evidence="12">
    <location>
        <begin position="20"/>
        <end position="674"/>
    </location>
</feature>
<protein>
    <submittedName>
        <fullName evidence="15">TonB-dependent receptor</fullName>
    </submittedName>
</protein>
<evidence type="ECO:0000256" key="4">
    <source>
        <dbReference type="ARBA" id="ARBA00022452"/>
    </source>
</evidence>
<dbReference type="InterPro" id="IPR000531">
    <property type="entry name" value="Beta-barrel_TonB"/>
</dbReference>
<feature type="signal peptide" evidence="12">
    <location>
        <begin position="1"/>
        <end position="19"/>
    </location>
</feature>
<dbReference type="InterPro" id="IPR036942">
    <property type="entry name" value="Beta-barrel_TonB_sf"/>
</dbReference>
<keyword evidence="16" id="KW-1185">Reference proteome</keyword>
<reference evidence="15 16" key="1">
    <citation type="submission" date="2022-07" db="EMBL/GenBank/DDBJ databases">
        <authorList>
            <person name="Xamxidin M."/>
            <person name="Wu M."/>
        </authorList>
    </citation>
    <scope>NUCLEOTIDE SEQUENCE [LARGE SCALE GENOMIC DNA]</scope>
    <source>
        <strain evidence="15 16">NBRC 111650</strain>
    </source>
</reference>
<dbReference type="PROSITE" id="PS52016">
    <property type="entry name" value="TONB_DEPENDENT_REC_3"/>
    <property type="match status" value="1"/>
</dbReference>
<dbReference type="CDD" id="cd01347">
    <property type="entry name" value="ligand_gated_channel"/>
    <property type="match status" value="1"/>
</dbReference>
<keyword evidence="6 11" id="KW-0798">TonB box</keyword>
<evidence type="ECO:0000256" key="10">
    <source>
        <dbReference type="PROSITE-ProRule" id="PRU01360"/>
    </source>
</evidence>
<dbReference type="Pfam" id="PF07715">
    <property type="entry name" value="Plug"/>
    <property type="match status" value="1"/>
</dbReference>
<dbReference type="Pfam" id="PF00593">
    <property type="entry name" value="TonB_dep_Rec_b-barrel"/>
    <property type="match status" value="1"/>
</dbReference>
<name>A0ABT1WHH9_9BURK</name>
<keyword evidence="9 10" id="KW-0998">Cell outer membrane</keyword>
<dbReference type="SUPFAM" id="SSF56935">
    <property type="entry name" value="Porins"/>
    <property type="match status" value="1"/>
</dbReference>
<dbReference type="InterPro" id="IPR012910">
    <property type="entry name" value="Plug_dom"/>
</dbReference>